<gene>
    <name evidence="1" type="ORF">SETTUDRAFT_38914</name>
</gene>
<sequence length="143" mass="16150">MPPLTNFNDTAKVINCDTVEIIRSCFSTCERLILCPHVHQSGCIMLLLAVLQQVDDILYRMTAVFKEDCKAAIRTQDYTSGGKNSSFLARSDLMRGVMILAAVNSMDQTEYGIEKDSLRPMGVLQEYIAKLQNNYDARMLELF</sequence>
<dbReference type="HOGENOM" id="CLU_1807429_0_0_1"/>
<accession>R0ITX8</accession>
<dbReference type="RefSeq" id="XP_008024109.1">
    <property type="nucleotide sequence ID" value="XM_008025918.1"/>
</dbReference>
<evidence type="ECO:0000313" key="2">
    <source>
        <dbReference type="Proteomes" id="UP000016935"/>
    </source>
</evidence>
<keyword evidence="2" id="KW-1185">Reference proteome</keyword>
<dbReference type="Proteomes" id="UP000016935">
    <property type="component" value="Unassembled WGS sequence"/>
</dbReference>
<evidence type="ECO:0000313" key="1">
    <source>
        <dbReference type="EMBL" id="EOA88245.1"/>
    </source>
</evidence>
<dbReference type="EMBL" id="KB908548">
    <property type="protein sequence ID" value="EOA88245.1"/>
    <property type="molecule type" value="Genomic_DNA"/>
</dbReference>
<organism evidence="1 2">
    <name type="scientific">Exserohilum turcicum (strain 28A)</name>
    <name type="common">Northern leaf blight fungus</name>
    <name type="synonym">Setosphaeria turcica</name>
    <dbReference type="NCBI Taxonomy" id="671987"/>
    <lineage>
        <taxon>Eukaryota</taxon>
        <taxon>Fungi</taxon>
        <taxon>Dikarya</taxon>
        <taxon>Ascomycota</taxon>
        <taxon>Pezizomycotina</taxon>
        <taxon>Dothideomycetes</taxon>
        <taxon>Pleosporomycetidae</taxon>
        <taxon>Pleosporales</taxon>
        <taxon>Pleosporineae</taxon>
        <taxon>Pleosporaceae</taxon>
        <taxon>Exserohilum</taxon>
    </lineage>
</organism>
<reference evidence="1 2" key="1">
    <citation type="journal article" date="2012" name="PLoS Pathog.">
        <title>Diverse lifestyles and strategies of plant pathogenesis encoded in the genomes of eighteen Dothideomycetes fungi.</title>
        <authorList>
            <person name="Ohm R.A."/>
            <person name="Feau N."/>
            <person name="Henrissat B."/>
            <person name="Schoch C.L."/>
            <person name="Horwitz B.A."/>
            <person name="Barry K.W."/>
            <person name="Condon B.J."/>
            <person name="Copeland A.C."/>
            <person name="Dhillon B."/>
            <person name="Glaser F."/>
            <person name="Hesse C.N."/>
            <person name="Kosti I."/>
            <person name="LaButti K."/>
            <person name="Lindquist E.A."/>
            <person name="Lucas S."/>
            <person name="Salamov A.A."/>
            <person name="Bradshaw R.E."/>
            <person name="Ciuffetti L."/>
            <person name="Hamelin R.C."/>
            <person name="Kema G.H.J."/>
            <person name="Lawrence C."/>
            <person name="Scott J.A."/>
            <person name="Spatafora J.W."/>
            <person name="Turgeon B.G."/>
            <person name="de Wit P.J.G.M."/>
            <person name="Zhong S."/>
            <person name="Goodwin S.B."/>
            <person name="Grigoriev I.V."/>
        </authorList>
    </citation>
    <scope>NUCLEOTIDE SEQUENCE [LARGE SCALE GENOMIC DNA]</scope>
    <source>
        <strain evidence="2">28A</strain>
    </source>
</reference>
<proteinExistence type="predicted"/>
<dbReference type="AlphaFoldDB" id="R0ITX8"/>
<name>R0ITX8_EXST2</name>
<dbReference type="OrthoDB" id="3501153at2759"/>
<reference evidence="1 2" key="2">
    <citation type="journal article" date="2013" name="PLoS Genet.">
        <title>Comparative genome structure, secondary metabolite, and effector coding capacity across Cochliobolus pathogens.</title>
        <authorList>
            <person name="Condon B.J."/>
            <person name="Leng Y."/>
            <person name="Wu D."/>
            <person name="Bushley K.E."/>
            <person name="Ohm R.A."/>
            <person name="Otillar R."/>
            <person name="Martin J."/>
            <person name="Schackwitz W."/>
            <person name="Grimwood J."/>
            <person name="MohdZainudin N."/>
            <person name="Xue C."/>
            <person name="Wang R."/>
            <person name="Manning V.A."/>
            <person name="Dhillon B."/>
            <person name="Tu Z.J."/>
            <person name="Steffenson B.J."/>
            <person name="Salamov A."/>
            <person name="Sun H."/>
            <person name="Lowry S."/>
            <person name="LaButti K."/>
            <person name="Han J."/>
            <person name="Copeland A."/>
            <person name="Lindquist E."/>
            <person name="Barry K."/>
            <person name="Schmutz J."/>
            <person name="Baker S.E."/>
            <person name="Ciuffetti L.M."/>
            <person name="Grigoriev I.V."/>
            <person name="Zhong S."/>
            <person name="Turgeon B.G."/>
        </authorList>
    </citation>
    <scope>NUCLEOTIDE SEQUENCE [LARGE SCALE GENOMIC DNA]</scope>
    <source>
        <strain evidence="2">28A</strain>
    </source>
</reference>
<protein>
    <submittedName>
        <fullName evidence="1">Uncharacterized protein</fullName>
    </submittedName>
</protein>
<dbReference type="GeneID" id="19404418"/>